<dbReference type="InterPro" id="IPR051200">
    <property type="entry name" value="Host-pathogen_enzymatic-act"/>
</dbReference>
<protein>
    <recommendedName>
        <fullName evidence="2">Fibronectin type-III domain-containing protein</fullName>
    </recommendedName>
</protein>
<feature type="domain" description="Fibronectin type-III" evidence="2">
    <location>
        <begin position="355"/>
        <end position="447"/>
    </location>
</feature>
<dbReference type="SMART" id="SM00060">
    <property type="entry name" value="FN3"/>
    <property type="match status" value="1"/>
</dbReference>
<comment type="caution">
    <text evidence="3">The sequence shown here is derived from an EMBL/GenBank/DDBJ whole genome shotgun (WGS) entry which is preliminary data.</text>
</comment>
<evidence type="ECO:0000313" key="3">
    <source>
        <dbReference type="EMBL" id="GBC64106.1"/>
    </source>
</evidence>
<dbReference type="PROSITE" id="PS50853">
    <property type="entry name" value="FN3"/>
    <property type="match status" value="1"/>
</dbReference>
<dbReference type="InterPro" id="IPR011964">
    <property type="entry name" value="YVTN_b-propeller_repeat"/>
</dbReference>
<dbReference type="EMBL" id="BEXT01000001">
    <property type="protein sequence ID" value="GBC64106.1"/>
    <property type="molecule type" value="Genomic_DNA"/>
</dbReference>
<dbReference type="SMART" id="SM00135">
    <property type="entry name" value="LY"/>
    <property type="match status" value="3"/>
</dbReference>
<accession>A0A401G4G0</accession>
<keyword evidence="1" id="KW-1133">Transmembrane helix</keyword>
<evidence type="ECO:0000313" key="4">
    <source>
        <dbReference type="Proteomes" id="UP000288096"/>
    </source>
</evidence>
<gene>
    <name evidence="3" type="ORF">DENIS_5123</name>
</gene>
<proteinExistence type="predicted"/>
<keyword evidence="1" id="KW-0812">Transmembrane</keyword>
<reference evidence="4" key="2">
    <citation type="submission" date="2019-01" db="EMBL/GenBank/DDBJ databases">
        <title>Genome sequence of Desulfonema ishimotonii strain Tokyo 01.</title>
        <authorList>
            <person name="Fukui M."/>
        </authorList>
    </citation>
    <scope>NUCLEOTIDE SEQUENCE [LARGE SCALE GENOMIC DNA]</scope>
    <source>
        <strain evidence="4">Tokyo 01</strain>
    </source>
</reference>
<evidence type="ECO:0000259" key="2">
    <source>
        <dbReference type="PROSITE" id="PS50853"/>
    </source>
</evidence>
<dbReference type="InterPro" id="IPR003961">
    <property type="entry name" value="FN3_dom"/>
</dbReference>
<dbReference type="InterPro" id="IPR011048">
    <property type="entry name" value="Haem_d1_sf"/>
</dbReference>
<dbReference type="InterPro" id="IPR036116">
    <property type="entry name" value="FN3_sf"/>
</dbReference>
<dbReference type="Pfam" id="PF10282">
    <property type="entry name" value="Lactonase"/>
    <property type="match status" value="1"/>
</dbReference>
<dbReference type="Gene3D" id="2.60.40.10">
    <property type="entry name" value="Immunoglobulins"/>
    <property type="match status" value="1"/>
</dbReference>
<dbReference type="CDD" id="cd00063">
    <property type="entry name" value="FN3"/>
    <property type="match status" value="1"/>
</dbReference>
<keyword evidence="1" id="KW-0472">Membrane</keyword>
<dbReference type="InterPro" id="IPR015943">
    <property type="entry name" value="WD40/YVTN_repeat-like_dom_sf"/>
</dbReference>
<dbReference type="NCBIfam" id="TIGR02276">
    <property type="entry name" value="beta_rpt_yvtn"/>
    <property type="match status" value="4"/>
</dbReference>
<dbReference type="InterPro" id="IPR013783">
    <property type="entry name" value="Ig-like_fold"/>
</dbReference>
<dbReference type="OrthoDB" id="292013at2"/>
<dbReference type="InterPro" id="IPR019405">
    <property type="entry name" value="Lactonase_7-beta_prop"/>
</dbReference>
<dbReference type="Proteomes" id="UP000288096">
    <property type="component" value="Unassembled WGS sequence"/>
</dbReference>
<dbReference type="AlphaFoldDB" id="A0A401G4G0"/>
<reference evidence="4" key="1">
    <citation type="submission" date="2017-11" db="EMBL/GenBank/DDBJ databases">
        <authorList>
            <person name="Watanabe M."/>
            <person name="Kojima H."/>
        </authorList>
    </citation>
    <scope>NUCLEOTIDE SEQUENCE [LARGE SCALE GENOMIC DNA]</scope>
    <source>
        <strain evidence="4">Tokyo 01</strain>
    </source>
</reference>
<dbReference type="SUPFAM" id="SSF51004">
    <property type="entry name" value="C-terminal (heme d1) domain of cytochrome cd1-nitrite reductase"/>
    <property type="match status" value="1"/>
</dbReference>
<sequence length="500" mass="53710">MNFKDRYPVKRRSRYRENCTTFCSAFVLMYLLWGGTCQATTYAYVPNSGTDTLSVFRTSDNALVKTIAVGQGPYGAAVSQDGNYAYVTNMEDGTVSVINTSDNEVSDTVTVGISPMGIAADPDGQYVYVANNGDDTVSVISTEDDDENTVIATIQVGKNPYAIAVDPDSDYVYVTNNGDNTVSVISTSDDTATVTVGQGPLGVATDPDGDYVYVTNTLDNTVSVISIEGDNQDEDDDDEDEDDNRVVATVSVGNSPWGVAVVQNDDAVYVANSGDDTVSVISTSDRTVSSTLSVGDEPLGVAAPKNGDVVYVVNRSDETISVIDTSDDTIQTISTGEGTAPAALGDFIGGWAPEAPDGLTIEDTSDDSIELSWTDNSYDEMGFKIERREYYDDDDEFDQVAVVGSNVTSYTDGGLSSVTTYEYRIRAYNESSDSDYSDSVYDETDEDDSSSISCFIGATSADRHLKIPSGILLALLFFPISMAAGYGVRKIFFRDKSFFF</sequence>
<evidence type="ECO:0000256" key="1">
    <source>
        <dbReference type="SAM" id="Phobius"/>
    </source>
</evidence>
<feature type="transmembrane region" description="Helical" evidence="1">
    <location>
        <begin position="470"/>
        <end position="488"/>
    </location>
</feature>
<dbReference type="PANTHER" id="PTHR47197">
    <property type="entry name" value="PROTEIN NIRF"/>
    <property type="match status" value="1"/>
</dbReference>
<dbReference type="PANTHER" id="PTHR47197:SF3">
    <property type="entry name" value="DIHYDRO-HEME D1 DEHYDROGENASE"/>
    <property type="match status" value="1"/>
</dbReference>
<dbReference type="Pfam" id="PF00041">
    <property type="entry name" value="fn3"/>
    <property type="match status" value="1"/>
</dbReference>
<dbReference type="RefSeq" id="WP_124331106.1">
    <property type="nucleotide sequence ID" value="NZ_BEXT01000001.1"/>
</dbReference>
<name>A0A401G4G0_9BACT</name>
<dbReference type="SUPFAM" id="SSF49265">
    <property type="entry name" value="Fibronectin type III"/>
    <property type="match status" value="1"/>
</dbReference>
<organism evidence="3 4">
    <name type="scientific">Desulfonema ishimotonii</name>
    <dbReference type="NCBI Taxonomy" id="45657"/>
    <lineage>
        <taxon>Bacteria</taxon>
        <taxon>Pseudomonadati</taxon>
        <taxon>Thermodesulfobacteriota</taxon>
        <taxon>Desulfobacteria</taxon>
        <taxon>Desulfobacterales</taxon>
        <taxon>Desulfococcaceae</taxon>
        <taxon>Desulfonema</taxon>
    </lineage>
</organism>
<keyword evidence="4" id="KW-1185">Reference proteome</keyword>
<dbReference type="Gene3D" id="2.130.10.10">
    <property type="entry name" value="YVTN repeat-like/Quinoprotein amine dehydrogenase"/>
    <property type="match status" value="3"/>
</dbReference>
<dbReference type="InterPro" id="IPR000033">
    <property type="entry name" value="LDLR_classB_rpt"/>
</dbReference>